<keyword evidence="2" id="KW-1185">Reference proteome</keyword>
<dbReference type="AlphaFoldDB" id="A0A369JXK7"/>
<evidence type="ECO:0000313" key="2">
    <source>
        <dbReference type="Proteomes" id="UP000076154"/>
    </source>
</evidence>
<reference evidence="1" key="1">
    <citation type="submission" date="2018-04" db="EMBL/GenBank/DDBJ databases">
        <title>Whole genome sequencing of Hypsizygus marmoreus.</title>
        <authorList>
            <person name="Choi I.-G."/>
            <person name="Min B."/>
            <person name="Kim J.-G."/>
            <person name="Kim S."/>
            <person name="Oh Y.-L."/>
            <person name="Kong W.-S."/>
            <person name="Park H."/>
            <person name="Jeong J."/>
            <person name="Song E.-S."/>
        </authorList>
    </citation>
    <scope>NUCLEOTIDE SEQUENCE [LARGE SCALE GENOMIC DNA]</scope>
    <source>
        <strain evidence="1">51987-8</strain>
    </source>
</reference>
<dbReference type="EMBL" id="LUEZ02000046">
    <property type="protein sequence ID" value="RDB23466.1"/>
    <property type="molecule type" value="Genomic_DNA"/>
</dbReference>
<protein>
    <submittedName>
        <fullName evidence="1">Uncharacterized protein</fullName>
    </submittedName>
</protein>
<comment type="caution">
    <text evidence="1">The sequence shown here is derived from an EMBL/GenBank/DDBJ whole genome shotgun (WGS) entry which is preliminary data.</text>
</comment>
<organism evidence="1 2">
    <name type="scientific">Hypsizygus marmoreus</name>
    <name type="common">White beech mushroom</name>
    <name type="synonym">Agaricus marmoreus</name>
    <dbReference type="NCBI Taxonomy" id="39966"/>
    <lineage>
        <taxon>Eukaryota</taxon>
        <taxon>Fungi</taxon>
        <taxon>Dikarya</taxon>
        <taxon>Basidiomycota</taxon>
        <taxon>Agaricomycotina</taxon>
        <taxon>Agaricomycetes</taxon>
        <taxon>Agaricomycetidae</taxon>
        <taxon>Agaricales</taxon>
        <taxon>Tricholomatineae</taxon>
        <taxon>Lyophyllaceae</taxon>
        <taxon>Hypsizygus</taxon>
    </lineage>
</organism>
<dbReference type="InParanoid" id="A0A369JXK7"/>
<dbReference type="Proteomes" id="UP000076154">
    <property type="component" value="Unassembled WGS sequence"/>
</dbReference>
<sequence length="103" mass="11926">MPLLWSQEDVIKGLQKKGEIMIITGSFSGAFWMEKGRRSGLDWVVKGVLHRSDSDARPHWMLRGVDKSRFPLQTVHLYPSGRYRWFANGGKHPKSIDRNLYLV</sequence>
<evidence type="ECO:0000313" key="1">
    <source>
        <dbReference type="EMBL" id="RDB23466.1"/>
    </source>
</evidence>
<name>A0A369JXK7_HYPMA</name>
<accession>A0A369JXK7</accession>
<proteinExistence type="predicted"/>
<gene>
    <name evidence="1" type="ORF">Hypma_009377</name>
</gene>